<name>A0AAX1KG00_FLAPL</name>
<gene>
    <name evidence="2" type="ORF">I5Q84_12635</name>
</gene>
<dbReference type="RefSeq" id="WP_065535342.1">
    <property type="nucleotide sequence ID" value="NZ_CP015406.2"/>
</dbReference>
<dbReference type="InterPro" id="IPR041519">
    <property type="entry name" value="HEPN_RiboL-PSP"/>
</dbReference>
<organism evidence="2 3">
    <name type="scientific">Flavonifractor plautii</name>
    <name type="common">Fusobacterium plautii</name>
    <dbReference type="NCBI Taxonomy" id="292800"/>
    <lineage>
        <taxon>Bacteria</taxon>
        <taxon>Bacillati</taxon>
        <taxon>Bacillota</taxon>
        <taxon>Clostridia</taxon>
        <taxon>Eubacteriales</taxon>
        <taxon>Oscillospiraceae</taxon>
        <taxon>Flavonifractor</taxon>
    </lineage>
</organism>
<protein>
    <recommendedName>
        <fullName evidence="1">RiboL-PSP-HEPN domain-containing protein</fullName>
    </recommendedName>
</protein>
<dbReference type="Pfam" id="PF18735">
    <property type="entry name" value="HEPN_RiboL-PSP"/>
    <property type="match status" value="1"/>
</dbReference>
<dbReference type="Proteomes" id="UP000595792">
    <property type="component" value="Chromosome"/>
</dbReference>
<evidence type="ECO:0000259" key="1">
    <source>
        <dbReference type="Pfam" id="PF18735"/>
    </source>
</evidence>
<reference evidence="2 3" key="1">
    <citation type="submission" date="2020-11" db="EMBL/GenBank/DDBJ databases">
        <title>Closed and high quality bacterial genomes of the OMM12 community.</title>
        <authorList>
            <person name="Marbouty M."/>
            <person name="Lamy-Besnier Q."/>
            <person name="Debarbieux L."/>
            <person name="Koszul R."/>
        </authorList>
    </citation>
    <scope>NUCLEOTIDE SEQUENCE [LARGE SCALE GENOMIC DNA]</scope>
    <source>
        <strain evidence="2 3">YL31</strain>
    </source>
</reference>
<accession>A0AAX1KG00</accession>
<evidence type="ECO:0000313" key="3">
    <source>
        <dbReference type="Proteomes" id="UP000595792"/>
    </source>
</evidence>
<feature type="domain" description="RiboL-PSP-HEPN" evidence="1">
    <location>
        <begin position="16"/>
        <end position="206"/>
    </location>
</feature>
<proteinExistence type="predicted"/>
<evidence type="ECO:0000313" key="2">
    <source>
        <dbReference type="EMBL" id="QQR04824.1"/>
    </source>
</evidence>
<dbReference type="EMBL" id="CP065315">
    <property type="protein sequence ID" value="QQR04824.1"/>
    <property type="molecule type" value="Genomic_DNA"/>
</dbReference>
<dbReference type="AlphaFoldDB" id="A0AAX1KG00"/>
<sequence length="215" mass="24345">MKIRTLNDLQDVIDAEMAWRKRELSAVRSNIVEARSFAKDTAIRAGIALLYAHWEGAIKNIATYYLEYVAMLGLPYGQLKPNFLAITLKNDLKSFDLSNKTTIHTAIVAEIIQSCSVKSKIPVEGIVKTNSNLNSEIFIEIMATIGLDCTNYESSYKLIDAVLLEKRNKIAHGERLETIGMDEERYFEIHEKVFALIQLFANQVANAAILKEYLR</sequence>